<organism evidence="2">
    <name type="scientific">viral metagenome</name>
    <dbReference type="NCBI Taxonomy" id="1070528"/>
    <lineage>
        <taxon>unclassified sequences</taxon>
        <taxon>metagenomes</taxon>
        <taxon>organismal metagenomes</taxon>
    </lineage>
</organism>
<sequence>MDFTKSGIWKAVLGGGVIIAIASYIYQMYSKEPTEEVRLRPVLRDFCLGASLTASLYMFLPESFDSIIASTSTLVATTVAAPVDIELQTGPARF</sequence>
<name>A0A6C0L7U3_9ZZZZ</name>
<protein>
    <submittedName>
        <fullName evidence="2">Uncharacterized protein</fullName>
    </submittedName>
</protein>
<keyword evidence="1" id="KW-0812">Transmembrane</keyword>
<accession>A0A6C0L7U3</accession>
<keyword evidence="1" id="KW-1133">Transmembrane helix</keyword>
<evidence type="ECO:0000256" key="1">
    <source>
        <dbReference type="SAM" id="Phobius"/>
    </source>
</evidence>
<dbReference type="AlphaFoldDB" id="A0A6C0L7U3"/>
<evidence type="ECO:0000313" key="2">
    <source>
        <dbReference type="EMBL" id="QHU26467.1"/>
    </source>
</evidence>
<reference evidence="2" key="1">
    <citation type="journal article" date="2020" name="Nature">
        <title>Giant virus diversity and host interactions through global metagenomics.</title>
        <authorList>
            <person name="Schulz F."/>
            <person name="Roux S."/>
            <person name="Paez-Espino D."/>
            <person name="Jungbluth S."/>
            <person name="Walsh D.A."/>
            <person name="Denef V.J."/>
            <person name="McMahon K.D."/>
            <person name="Konstantinidis K.T."/>
            <person name="Eloe-Fadrosh E.A."/>
            <person name="Kyrpides N.C."/>
            <person name="Woyke T."/>
        </authorList>
    </citation>
    <scope>NUCLEOTIDE SEQUENCE</scope>
    <source>
        <strain evidence="2">GVMAG-M-3300027759-16</strain>
    </source>
</reference>
<proteinExistence type="predicted"/>
<keyword evidence="1" id="KW-0472">Membrane</keyword>
<feature type="transmembrane region" description="Helical" evidence="1">
    <location>
        <begin position="7"/>
        <end position="29"/>
    </location>
</feature>
<dbReference type="EMBL" id="MN740441">
    <property type="protein sequence ID" value="QHU26467.1"/>
    <property type="molecule type" value="Genomic_DNA"/>
</dbReference>